<feature type="compositionally biased region" description="Gly residues" evidence="1">
    <location>
        <begin position="399"/>
        <end position="410"/>
    </location>
</feature>
<evidence type="ECO:0000313" key="3">
    <source>
        <dbReference type="EMBL" id="KAF3213047.1"/>
    </source>
</evidence>
<sequence>MVFRPSQSSHHGRLKFFVTLLSLTTISVVVSSPVLQYTSRTGSDLSTSTPNVSKTLIYATTPTLLAKEPISGTPTYQPTGSKITAHIDYKHRTGQGVDTSNTTDKGAQISSVSSGQLVRSSSASTILTATATASLVSTSTTGISDFGLETAPNNYKRVLSPTLFYSRGSLQVKCRGADELIETVIRPLFEDGLPPEIQSDIIFKWRLVANSFRRNYDAWKSRGDSHGLRKYMMRVLLACRKCFCDSAGRVIARGANNPYRTSSGALEAPASCLTPSRADLCSQFLERILRDNPGWVFLYGDENSAQDPFRVEDMAAQSTGYTFEDEDDDVDISEWEPDEFLFGPDRFDEEGNLVALGGPEWAHKTSDNVSKGKGRAADPDSYDGPISFFWDFHPSRWNGGSGPGGEGPSSGGIFKRGLETLPQRQGDIVDSDIEVEREVVRLAWRVRGSRGIVILFTI</sequence>
<dbReference type="AlphaFoldDB" id="A0A7C8QI67"/>
<evidence type="ECO:0000256" key="2">
    <source>
        <dbReference type="SAM" id="SignalP"/>
    </source>
</evidence>
<reference evidence="3 4" key="1">
    <citation type="submission" date="2019-06" db="EMBL/GenBank/DDBJ databases">
        <authorList>
            <person name="Palmer J.M."/>
        </authorList>
    </citation>
    <scope>NUCLEOTIDE SEQUENCE [LARGE SCALE GENOMIC DNA]</scope>
    <source>
        <strain evidence="3 4">TWF106</strain>
    </source>
</reference>
<name>A0A7C8QI67_ORBOL</name>
<gene>
    <name evidence="3" type="ORF">TWF106_009624</name>
</gene>
<feature type="chain" id="PRO_5028864813" evidence="2">
    <location>
        <begin position="32"/>
        <end position="458"/>
    </location>
</feature>
<feature type="region of interest" description="Disordered" evidence="1">
    <location>
        <begin position="397"/>
        <end position="416"/>
    </location>
</feature>
<dbReference type="EMBL" id="WIWS01000066">
    <property type="protein sequence ID" value="KAF3213047.1"/>
    <property type="molecule type" value="Genomic_DNA"/>
</dbReference>
<comment type="caution">
    <text evidence="3">The sequence shown here is derived from an EMBL/GenBank/DDBJ whole genome shotgun (WGS) entry which is preliminary data.</text>
</comment>
<protein>
    <submittedName>
        <fullName evidence="3">Uncharacterized protein</fullName>
    </submittedName>
</protein>
<feature type="signal peptide" evidence="2">
    <location>
        <begin position="1"/>
        <end position="31"/>
    </location>
</feature>
<accession>A0A7C8QI67</accession>
<organism evidence="3 4">
    <name type="scientific">Orbilia oligospora</name>
    <name type="common">Nematode-trapping fungus</name>
    <name type="synonym">Arthrobotrys oligospora</name>
    <dbReference type="NCBI Taxonomy" id="2813651"/>
    <lineage>
        <taxon>Eukaryota</taxon>
        <taxon>Fungi</taxon>
        <taxon>Dikarya</taxon>
        <taxon>Ascomycota</taxon>
        <taxon>Pezizomycotina</taxon>
        <taxon>Orbiliomycetes</taxon>
        <taxon>Orbiliales</taxon>
        <taxon>Orbiliaceae</taxon>
        <taxon>Orbilia</taxon>
    </lineage>
</organism>
<evidence type="ECO:0000313" key="4">
    <source>
        <dbReference type="Proteomes" id="UP000472727"/>
    </source>
</evidence>
<keyword evidence="2" id="KW-0732">Signal</keyword>
<evidence type="ECO:0000256" key="1">
    <source>
        <dbReference type="SAM" id="MobiDB-lite"/>
    </source>
</evidence>
<proteinExistence type="predicted"/>
<dbReference type="Proteomes" id="UP000472727">
    <property type="component" value="Unassembled WGS sequence"/>
</dbReference>